<evidence type="ECO:0000256" key="2">
    <source>
        <dbReference type="ARBA" id="ARBA00008643"/>
    </source>
</evidence>
<dbReference type="EMBL" id="JAZGQO010000001">
    <property type="protein sequence ID" value="KAK6195748.1"/>
    <property type="molecule type" value="Genomic_DNA"/>
</dbReference>
<keyword evidence="9" id="KW-0131">Cell cycle</keyword>
<protein>
    <recommendedName>
        <fullName evidence="3">Protein MIS12 homolog</fullName>
    </recommendedName>
</protein>
<dbReference type="GO" id="GO:0000070">
    <property type="term" value="P:mitotic sister chromatid segregation"/>
    <property type="evidence" value="ECO:0007669"/>
    <property type="project" value="TreeGrafter"/>
</dbReference>
<dbReference type="GO" id="GO:0051301">
    <property type="term" value="P:cell division"/>
    <property type="evidence" value="ECO:0007669"/>
    <property type="project" value="UniProtKB-KW"/>
</dbReference>
<dbReference type="Proteomes" id="UP001347796">
    <property type="component" value="Unassembled WGS sequence"/>
</dbReference>
<feature type="coiled-coil region" evidence="11">
    <location>
        <begin position="138"/>
        <end position="165"/>
    </location>
</feature>
<comment type="similarity">
    <text evidence="2">Belongs to the mis12 family.</text>
</comment>
<keyword evidence="6" id="KW-0498">Mitosis</keyword>
<evidence type="ECO:0000256" key="8">
    <source>
        <dbReference type="ARBA" id="ARBA00023054"/>
    </source>
</evidence>
<evidence type="ECO:0000256" key="4">
    <source>
        <dbReference type="ARBA" id="ARBA00022454"/>
    </source>
</evidence>
<evidence type="ECO:0000313" key="13">
    <source>
        <dbReference type="Proteomes" id="UP001347796"/>
    </source>
</evidence>
<dbReference type="GO" id="GO:0051382">
    <property type="term" value="P:kinetochore assembly"/>
    <property type="evidence" value="ECO:0007669"/>
    <property type="project" value="TreeGrafter"/>
</dbReference>
<dbReference type="AlphaFoldDB" id="A0AAN8Q7T3"/>
<name>A0AAN8Q7T3_PATCE</name>
<evidence type="ECO:0000313" key="12">
    <source>
        <dbReference type="EMBL" id="KAK6195748.1"/>
    </source>
</evidence>
<dbReference type="GO" id="GO:0005634">
    <property type="term" value="C:nucleus"/>
    <property type="evidence" value="ECO:0007669"/>
    <property type="project" value="InterPro"/>
</dbReference>
<dbReference type="Pfam" id="PF05859">
    <property type="entry name" value="Mis12"/>
    <property type="match status" value="1"/>
</dbReference>
<keyword evidence="13" id="KW-1185">Reference proteome</keyword>
<dbReference type="GO" id="GO:0000444">
    <property type="term" value="C:MIS12/MIND type complex"/>
    <property type="evidence" value="ECO:0007669"/>
    <property type="project" value="TreeGrafter"/>
</dbReference>
<gene>
    <name evidence="12" type="ORF">SNE40_001109</name>
</gene>
<evidence type="ECO:0000256" key="1">
    <source>
        <dbReference type="ARBA" id="ARBA00004629"/>
    </source>
</evidence>
<comment type="subcellular location">
    <subcellularLocation>
        <location evidence="1">Chromosome</location>
        <location evidence="1">Centromere</location>
        <location evidence="1">Kinetochore</location>
    </subcellularLocation>
</comment>
<proteinExistence type="inferred from homology"/>
<evidence type="ECO:0000256" key="11">
    <source>
        <dbReference type="SAM" id="Coils"/>
    </source>
</evidence>
<evidence type="ECO:0000256" key="10">
    <source>
        <dbReference type="ARBA" id="ARBA00023328"/>
    </source>
</evidence>
<dbReference type="PANTHER" id="PTHR14527">
    <property type="entry name" value="PROTEIN MIS12 HOMOLOG"/>
    <property type="match status" value="1"/>
</dbReference>
<keyword evidence="7" id="KW-0995">Kinetochore</keyword>
<accession>A0AAN8Q7T3</accession>
<dbReference type="InterPro" id="IPR008685">
    <property type="entry name" value="Centromere_Mis12"/>
</dbReference>
<evidence type="ECO:0000256" key="9">
    <source>
        <dbReference type="ARBA" id="ARBA00023306"/>
    </source>
</evidence>
<evidence type="ECO:0000256" key="3">
    <source>
        <dbReference type="ARBA" id="ARBA00013793"/>
    </source>
</evidence>
<keyword evidence="8 11" id="KW-0175">Coiled coil</keyword>
<keyword evidence="10" id="KW-0137">Centromere</keyword>
<sequence>MAEDGTTTPSTGGDIFSSGVAENVQSSENAQSSDDTYDTQLLGFTPKSFCNGIYNAMNQYLVDGLEAMKNYLISRHGDVMSNDDLNDGVLNIQQKVMEEFDTTFDKFEVYAFNNVMNVPSHAVLPEDEIQLKPVAPENENIELQIKELKESILAIKLANANAQQELELAVTTQEELDKIVNKMEECDPILSSSTEIKDAIDVSMKEMLKLVPHYS</sequence>
<reference evidence="12 13" key="1">
    <citation type="submission" date="2024-01" db="EMBL/GenBank/DDBJ databases">
        <title>The genome of the rayed Mediterranean limpet Patella caerulea (Linnaeus, 1758).</title>
        <authorList>
            <person name="Anh-Thu Weber A."/>
            <person name="Halstead-Nussloch G."/>
        </authorList>
    </citation>
    <scope>NUCLEOTIDE SEQUENCE [LARGE SCALE GENOMIC DNA]</scope>
    <source>
        <strain evidence="12">AATW-2023a</strain>
        <tissue evidence="12">Whole specimen</tissue>
    </source>
</reference>
<organism evidence="12 13">
    <name type="scientific">Patella caerulea</name>
    <name type="common">Rayed Mediterranean limpet</name>
    <dbReference type="NCBI Taxonomy" id="87958"/>
    <lineage>
        <taxon>Eukaryota</taxon>
        <taxon>Metazoa</taxon>
        <taxon>Spiralia</taxon>
        <taxon>Lophotrochozoa</taxon>
        <taxon>Mollusca</taxon>
        <taxon>Gastropoda</taxon>
        <taxon>Patellogastropoda</taxon>
        <taxon>Patelloidea</taxon>
        <taxon>Patellidae</taxon>
        <taxon>Patella</taxon>
    </lineage>
</organism>
<evidence type="ECO:0000256" key="6">
    <source>
        <dbReference type="ARBA" id="ARBA00022776"/>
    </source>
</evidence>
<keyword evidence="5" id="KW-0132">Cell division</keyword>
<dbReference type="PANTHER" id="PTHR14527:SF2">
    <property type="entry name" value="PROTEIN MIS12 HOMOLOG"/>
    <property type="match status" value="1"/>
</dbReference>
<keyword evidence="4" id="KW-0158">Chromosome</keyword>
<evidence type="ECO:0000256" key="5">
    <source>
        <dbReference type="ARBA" id="ARBA00022618"/>
    </source>
</evidence>
<evidence type="ECO:0000256" key="7">
    <source>
        <dbReference type="ARBA" id="ARBA00022838"/>
    </source>
</evidence>
<comment type="caution">
    <text evidence="12">The sequence shown here is derived from an EMBL/GenBank/DDBJ whole genome shotgun (WGS) entry which is preliminary data.</text>
</comment>